<dbReference type="EMBL" id="DUGC01000090">
    <property type="protein sequence ID" value="HIH10132.1"/>
    <property type="molecule type" value="Genomic_DNA"/>
</dbReference>
<dbReference type="Proteomes" id="UP000565078">
    <property type="component" value="Unassembled WGS sequence"/>
</dbReference>
<evidence type="ECO:0000313" key="3">
    <source>
        <dbReference type="Proteomes" id="UP000565078"/>
    </source>
</evidence>
<dbReference type="InterPro" id="IPR002831">
    <property type="entry name" value="Tscrpt_reg_TrmB_N"/>
</dbReference>
<dbReference type="InterPro" id="IPR036390">
    <property type="entry name" value="WH_DNA-bd_sf"/>
</dbReference>
<protein>
    <submittedName>
        <fullName evidence="2">TrmB family transcriptional regulator</fullName>
    </submittedName>
</protein>
<name>A0A7J4IXB7_9ARCH</name>
<proteinExistence type="predicted"/>
<evidence type="ECO:0000313" key="2">
    <source>
        <dbReference type="EMBL" id="HIH10132.1"/>
    </source>
</evidence>
<organism evidence="2 3">
    <name type="scientific">Candidatus Iainarchaeum sp</name>
    <dbReference type="NCBI Taxonomy" id="3101447"/>
    <lineage>
        <taxon>Archaea</taxon>
        <taxon>Candidatus Iainarchaeota</taxon>
        <taxon>Candidatus Iainarchaeia</taxon>
        <taxon>Candidatus Iainarchaeales</taxon>
        <taxon>Candidatus Iainarchaeaceae</taxon>
        <taxon>Candidatus Iainarchaeum</taxon>
    </lineage>
</organism>
<dbReference type="AlphaFoldDB" id="A0A7J4IXB7"/>
<dbReference type="Gene3D" id="1.10.10.10">
    <property type="entry name" value="Winged helix-like DNA-binding domain superfamily/Winged helix DNA-binding domain"/>
    <property type="match status" value="1"/>
</dbReference>
<gene>
    <name evidence="2" type="ORF">HA254_05710</name>
</gene>
<reference evidence="3" key="1">
    <citation type="journal article" date="2020" name="bioRxiv">
        <title>A rank-normalized archaeal taxonomy based on genome phylogeny resolves widespread incomplete and uneven classifications.</title>
        <authorList>
            <person name="Rinke C."/>
            <person name="Chuvochina M."/>
            <person name="Mussig A.J."/>
            <person name="Chaumeil P.-A."/>
            <person name="Waite D.W."/>
            <person name="Whitman W.B."/>
            <person name="Parks D.H."/>
            <person name="Hugenholtz P."/>
        </authorList>
    </citation>
    <scope>NUCLEOTIDE SEQUENCE [LARGE SCALE GENOMIC DNA]</scope>
</reference>
<dbReference type="SUPFAM" id="SSF46785">
    <property type="entry name" value="Winged helix' DNA-binding domain"/>
    <property type="match status" value="1"/>
</dbReference>
<accession>A0A7J4IXB7</accession>
<comment type="caution">
    <text evidence="2">The sequence shown here is derived from an EMBL/GenBank/DDBJ whole genome shotgun (WGS) entry which is preliminary data.</text>
</comment>
<evidence type="ECO:0000259" key="1">
    <source>
        <dbReference type="Pfam" id="PF01978"/>
    </source>
</evidence>
<sequence length="171" mass="19446">MAVPDDQVQELWRSYRHVLPGISLNHLQIYLLLWGVTPKSANELILLSGLARATVYKMLTDLGAQGLVEKNSNDAKYFAQSPLGAYCARARRSIRIIKHGKSLIKGMAQKQLGGNCELYVVPQKGRPHMLIQKATRSPLKDEYQLREIRKAIDYHLLELGCSRSRAWEAYR</sequence>
<dbReference type="Pfam" id="PF01978">
    <property type="entry name" value="TrmB"/>
    <property type="match status" value="1"/>
</dbReference>
<feature type="domain" description="Transcription regulator TrmB N-terminal" evidence="1">
    <location>
        <begin position="21"/>
        <end position="79"/>
    </location>
</feature>
<dbReference type="InterPro" id="IPR036388">
    <property type="entry name" value="WH-like_DNA-bd_sf"/>
</dbReference>